<proteinExistence type="inferred from homology"/>
<comment type="caution">
    <text evidence="6">The sequence shown here is derived from an EMBL/GenBank/DDBJ whole genome shotgun (WGS) entry which is preliminary data.</text>
</comment>
<evidence type="ECO:0000256" key="1">
    <source>
        <dbReference type="ARBA" id="ARBA00004167"/>
    </source>
</evidence>
<evidence type="ECO:0000256" key="3">
    <source>
        <dbReference type="ARBA" id="ARBA00022692"/>
    </source>
</evidence>
<organism evidence="6 7">
    <name type="scientific">Weizmannia acidilactici</name>
    <dbReference type="NCBI Taxonomy" id="2607726"/>
    <lineage>
        <taxon>Bacteria</taxon>
        <taxon>Bacillati</taxon>
        <taxon>Bacillota</taxon>
        <taxon>Bacilli</taxon>
        <taxon>Bacillales</taxon>
        <taxon>Bacillaceae</taxon>
        <taxon>Heyndrickxia</taxon>
    </lineage>
</organism>
<dbReference type="EMBL" id="BKZQ01000004">
    <property type="protein sequence ID" value="GER69085.1"/>
    <property type="molecule type" value="Genomic_DNA"/>
</dbReference>
<reference evidence="6 7" key="1">
    <citation type="submission" date="2019-09" db="EMBL/GenBank/DDBJ databases">
        <title>Draft genome sequence of Bacillus sp. JC-7.</title>
        <authorList>
            <person name="Tanaka N."/>
            <person name="Shiwa Y."/>
            <person name="Fujita N."/>
            <person name="Tanasupawat S."/>
        </authorList>
    </citation>
    <scope>NUCLEOTIDE SEQUENCE [LARGE SCALE GENOMIC DNA]</scope>
    <source>
        <strain evidence="6 7">JC-7</strain>
    </source>
</reference>
<dbReference type="AlphaFoldDB" id="A0A5J4JES8"/>
<dbReference type="Gene3D" id="1.20.1440.20">
    <property type="entry name" value="LemA-like domain"/>
    <property type="match status" value="1"/>
</dbReference>
<dbReference type="InterPro" id="IPR023353">
    <property type="entry name" value="LemA-like_dom_sf"/>
</dbReference>
<dbReference type="Pfam" id="PF04011">
    <property type="entry name" value="LemA"/>
    <property type="match status" value="1"/>
</dbReference>
<evidence type="ECO:0000313" key="6">
    <source>
        <dbReference type="EMBL" id="GER69085.1"/>
    </source>
</evidence>
<name>A0A5J4JES8_9BACI</name>
<keyword evidence="4" id="KW-1133">Transmembrane helix</keyword>
<keyword evidence="7" id="KW-1185">Reference proteome</keyword>
<dbReference type="PANTHER" id="PTHR34478:SF2">
    <property type="entry name" value="MEMBRANE PROTEIN"/>
    <property type="match status" value="1"/>
</dbReference>
<evidence type="ECO:0000256" key="4">
    <source>
        <dbReference type="ARBA" id="ARBA00022989"/>
    </source>
</evidence>
<evidence type="ECO:0000313" key="7">
    <source>
        <dbReference type="Proteomes" id="UP000391919"/>
    </source>
</evidence>
<protein>
    <recommendedName>
        <fullName evidence="8">LemA family protein</fullName>
    </recommendedName>
</protein>
<dbReference type="PANTHER" id="PTHR34478">
    <property type="entry name" value="PROTEIN LEMA"/>
    <property type="match status" value="1"/>
</dbReference>
<dbReference type="RefSeq" id="WP_151679351.1">
    <property type="nucleotide sequence ID" value="NZ_BKZP01000005.1"/>
</dbReference>
<dbReference type="GO" id="GO:0016020">
    <property type="term" value="C:membrane"/>
    <property type="evidence" value="ECO:0007669"/>
    <property type="project" value="UniProtKB-SubCell"/>
</dbReference>
<comment type="similarity">
    <text evidence="2">Belongs to the LemA family.</text>
</comment>
<evidence type="ECO:0008006" key="8">
    <source>
        <dbReference type="Google" id="ProtNLM"/>
    </source>
</evidence>
<accession>A0A5J4JES8</accession>
<dbReference type="SUPFAM" id="SSF140478">
    <property type="entry name" value="LemA-like"/>
    <property type="match status" value="1"/>
</dbReference>
<dbReference type="Proteomes" id="UP000391919">
    <property type="component" value="Unassembled WGS sequence"/>
</dbReference>
<evidence type="ECO:0000256" key="5">
    <source>
        <dbReference type="ARBA" id="ARBA00023136"/>
    </source>
</evidence>
<evidence type="ECO:0000256" key="2">
    <source>
        <dbReference type="ARBA" id="ARBA00008854"/>
    </source>
</evidence>
<dbReference type="InterPro" id="IPR007156">
    <property type="entry name" value="MamQ_LemA"/>
</dbReference>
<gene>
    <name evidence="6" type="ORF">BpJC7_03880</name>
</gene>
<sequence length="192" mass="21213">MRKSMPWLVVAAILVILVIGVFSSYNGFVNAEENVNQSYSQIQNQLQRRMDLIPNLVNTVKGYALHEKAVIDDISKARAQLAGAKTPADQAAANDQLNTALSRLMVVVENYPDLKANQNYTQLMDELAGTENRLAVARQDYNSAVATYNKKVKRMPGAIIANLFGFHEKEYFKAETSANEAPKVDFGNSSGQ</sequence>
<comment type="subcellular location">
    <subcellularLocation>
        <location evidence="1">Membrane</location>
        <topology evidence="1">Single-pass membrane protein</topology>
    </subcellularLocation>
</comment>
<keyword evidence="5" id="KW-0472">Membrane</keyword>
<keyword evidence="3" id="KW-0812">Transmembrane</keyword>